<protein>
    <submittedName>
        <fullName evidence="3">Uncharacterized protein</fullName>
    </submittedName>
</protein>
<gene>
    <name evidence="3" type="ORF">FISHEDRAFT_60177</name>
</gene>
<feature type="compositionally biased region" description="Low complexity" evidence="1">
    <location>
        <begin position="366"/>
        <end position="382"/>
    </location>
</feature>
<feature type="region of interest" description="Disordered" evidence="1">
    <location>
        <begin position="365"/>
        <end position="390"/>
    </location>
</feature>
<reference evidence="3 4" key="1">
    <citation type="journal article" date="2015" name="Fungal Genet. Biol.">
        <title>Evolution of novel wood decay mechanisms in Agaricales revealed by the genome sequences of Fistulina hepatica and Cylindrobasidium torrendii.</title>
        <authorList>
            <person name="Floudas D."/>
            <person name="Held B.W."/>
            <person name="Riley R."/>
            <person name="Nagy L.G."/>
            <person name="Koehler G."/>
            <person name="Ransdell A.S."/>
            <person name="Younus H."/>
            <person name="Chow J."/>
            <person name="Chiniquy J."/>
            <person name="Lipzen A."/>
            <person name="Tritt A."/>
            <person name="Sun H."/>
            <person name="Haridas S."/>
            <person name="LaButti K."/>
            <person name="Ohm R.A."/>
            <person name="Kues U."/>
            <person name="Blanchette R.A."/>
            <person name="Grigoriev I.V."/>
            <person name="Minto R.E."/>
            <person name="Hibbett D.S."/>
        </authorList>
    </citation>
    <scope>NUCLEOTIDE SEQUENCE [LARGE SCALE GENOMIC DNA]</scope>
    <source>
        <strain evidence="3 4">ATCC 64428</strain>
    </source>
</reference>
<evidence type="ECO:0000256" key="1">
    <source>
        <dbReference type="SAM" id="MobiDB-lite"/>
    </source>
</evidence>
<name>A0A0D7A7G0_9AGAR</name>
<keyword evidence="4" id="KW-1185">Reference proteome</keyword>
<proteinExistence type="predicted"/>
<feature type="transmembrane region" description="Helical" evidence="2">
    <location>
        <begin position="136"/>
        <end position="156"/>
    </location>
</feature>
<evidence type="ECO:0000313" key="4">
    <source>
        <dbReference type="Proteomes" id="UP000054144"/>
    </source>
</evidence>
<keyword evidence="2" id="KW-0812">Transmembrane</keyword>
<accession>A0A0D7A7G0</accession>
<evidence type="ECO:0000256" key="2">
    <source>
        <dbReference type="SAM" id="Phobius"/>
    </source>
</evidence>
<dbReference type="Proteomes" id="UP000054144">
    <property type="component" value="Unassembled WGS sequence"/>
</dbReference>
<dbReference type="AlphaFoldDB" id="A0A0D7A7G0"/>
<evidence type="ECO:0000313" key="3">
    <source>
        <dbReference type="EMBL" id="KIY46690.1"/>
    </source>
</evidence>
<keyword evidence="2" id="KW-1133">Transmembrane helix</keyword>
<sequence>MPRGTAPYIQHALNRLSQACGTRLVNGYASRLIIFIAHVPIVRVSHDFARSVVNNRVVNEATTYIIDEANWIADNSDMTPIVQKARDIIAGNWNRLVAHWCNTSEAPALTPTPTRFVFFAPTRTLHTLVPVDGTTVVTLCLFFIALACLVSGALLVRSSMPTEDTSNAADTDNDASTSVPDAVFAQCMPPESSTSTPVALVGADTVSDVVDPALPAPAPAPVTTTEPAVPVAALTTELDSTALSSKEITDTQSVIRDQGDRDIVAVTCKAEAPNGDATVTVLQDNEPSAQCSDRNNDEFETSSTNEQVFPTLVATEVQNPAEPVKIVYARPADRPSPLTFHTPSEEQQPGQTDKIIYARPAALRVASTPPASPTTDSPTARSIPRSPSLATTVPKKLVTVTETTETYRHGDSVTVKTTRHYIRKGIPRQRSLLEELQDACSPVASPVRAGFDSSFESSFSESDPFSPPTDTPFTTPNTSFRLEVKPPPPPTHAAPLASVLPTEVDTNWPAEFAEGFMESPRALTKEDIDSTAEELRPLANCFPAVITIFLTCPPFVRAVMDARTYMPPKTLLCMISDIIVVSNTAPACLSSLWNAICALIQRNSCDSSTLEEPLVFNYDGTMAGDAATESTASTKVSVGNNVQDAFQVFEAILKELQKCFNQLPGSAPSQVDMKSIFGDPLSEPCPECGSRGTSLKIRVASCDGCDLRALKHMLGDLYHKPCRCGEKMFLGLPVLVLEVDRTGNCNNKTVDYERAFCPLNIALNISQGTHREIPTRMPPHLEDAREDTYQLVSTLVQPTQRRYAVVAPNRNLMNSPEEYDSKRSYGASSWGHTRMETMVQQRSHMLVFVRAVGIHCMSSRNMFRDAEQRMEDIARIAASISFEESDTTSHKSALAPLLDLLGDQLLRFLSPTRSRLLATVAQFSLPRRIHRQVHPPADSVASMQCWAATFVKSRKLSNGVWPWFPHMASGNRSQSSSLMLCQTLLLNERTLIFNTTMFPDKHGTDGGSTWDLSGHQRSDDVNGTTDTIRDDAWCAWPGSCIVCGHAVSTTAGCGLDDAGDANPAVGVGISQEHQGSRYVQCIVHSWAILWRGSLTLSLFTTLHSTTRQVAGIFLRVF</sequence>
<keyword evidence="2" id="KW-0472">Membrane</keyword>
<organism evidence="3 4">
    <name type="scientific">Fistulina hepatica ATCC 64428</name>
    <dbReference type="NCBI Taxonomy" id="1128425"/>
    <lineage>
        <taxon>Eukaryota</taxon>
        <taxon>Fungi</taxon>
        <taxon>Dikarya</taxon>
        <taxon>Basidiomycota</taxon>
        <taxon>Agaricomycotina</taxon>
        <taxon>Agaricomycetes</taxon>
        <taxon>Agaricomycetidae</taxon>
        <taxon>Agaricales</taxon>
        <taxon>Fistulinaceae</taxon>
        <taxon>Fistulina</taxon>
    </lineage>
</organism>
<dbReference type="EMBL" id="KN882025">
    <property type="protein sequence ID" value="KIY46690.1"/>
    <property type="molecule type" value="Genomic_DNA"/>
</dbReference>